<sequence length="149" mass="16014" precursor="true">MRVFGRSLLALIVAALVLVPIVYAQDVEQKTAAYEVRPVELPFVGLASPKAYDTITTGETDTFSKYVLPLTSSLTVDLNWGDASDSLALTILAPDQNLGTFYDSSDGITDGRIVLRISNPGGYLTLGTWKFGVYGASVSGVEDYSFTAY</sequence>
<dbReference type="KEGG" id="mfo:Metfor_1997"/>
<evidence type="ECO:0000313" key="2">
    <source>
        <dbReference type="Proteomes" id="UP000010824"/>
    </source>
</evidence>
<dbReference type="EMBL" id="CP003167">
    <property type="protein sequence ID" value="AGB03011.1"/>
    <property type="molecule type" value="Genomic_DNA"/>
</dbReference>
<keyword evidence="2" id="KW-1185">Reference proteome</keyword>
<dbReference type="InParanoid" id="L0HGU4"/>
<dbReference type="eggNOG" id="arCOG04987">
    <property type="taxonomic scope" value="Archaea"/>
</dbReference>
<gene>
    <name evidence="1" type="ordered locus">Metfor_1997</name>
</gene>
<dbReference type="AlphaFoldDB" id="L0HGU4"/>
<dbReference type="HOGENOM" id="CLU_145177_0_0_2"/>
<proteinExistence type="predicted"/>
<name>L0HGU4_METFS</name>
<accession>L0HGU4</accession>
<evidence type="ECO:0000313" key="1">
    <source>
        <dbReference type="EMBL" id="AGB03011.1"/>
    </source>
</evidence>
<dbReference type="Proteomes" id="UP000010824">
    <property type="component" value="Chromosome"/>
</dbReference>
<reference evidence="1 2" key="2">
    <citation type="journal article" date="2014" name="Genome Announc.">
        <title>Complete Genome Sequence of Methanoregula formicica SMSPT, a Mesophilic Hydrogenotrophic Methanogen Isolated from a Methanogenic Upflow Anaerobic Sludge Blanket Reactor.</title>
        <authorList>
            <person name="Yamamoto K."/>
            <person name="Tamaki H."/>
            <person name="Cadillo-Quiroz H."/>
            <person name="Imachi H."/>
            <person name="Kyrpides N."/>
            <person name="Woyke T."/>
            <person name="Goodwin L."/>
            <person name="Zinder S.H."/>
            <person name="Kamagata Y."/>
            <person name="Liu W.T."/>
        </authorList>
    </citation>
    <scope>NUCLEOTIDE SEQUENCE [LARGE SCALE GENOMIC DNA]</scope>
    <source>
        <strain evidence="2">DSM 22288 / NBRC 105244 / SMSP</strain>
    </source>
</reference>
<protein>
    <submittedName>
        <fullName evidence="1">Uncharacterized protein</fullName>
    </submittedName>
</protein>
<dbReference type="OrthoDB" id="148333at2157"/>
<reference evidence="2" key="1">
    <citation type="submission" date="2011-12" db="EMBL/GenBank/DDBJ databases">
        <title>Complete sequence of Methanoregula formicicum SMSP.</title>
        <authorList>
            <person name="Lucas S."/>
            <person name="Han J."/>
            <person name="Lapidus A."/>
            <person name="Cheng J.-F."/>
            <person name="Goodwin L."/>
            <person name="Pitluck S."/>
            <person name="Peters L."/>
            <person name="Ovchinnikova G."/>
            <person name="Teshima H."/>
            <person name="Detter J.C."/>
            <person name="Han C."/>
            <person name="Tapia R."/>
            <person name="Land M."/>
            <person name="Hauser L."/>
            <person name="Kyrpides N."/>
            <person name="Ivanova N."/>
            <person name="Pagani I."/>
            <person name="Imachi H."/>
            <person name="Tamaki H."/>
            <person name="Sekiguchi Y."/>
            <person name="Kamagata Y."/>
            <person name="Cadillo-Quiroz H."/>
            <person name="Zinder S."/>
            <person name="Liu W.-T."/>
            <person name="Woyke T."/>
        </authorList>
    </citation>
    <scope>NUCLEOTIDE SEQUENCE [LARGE SCALE GENOMIC DNA]</scope>
    <source>
        <strain evidence="2">DSM 22288 / NBRC 105244 / SMSP</strain>
    </source>
</reference>
<organism evidence="1 2">
    <name type="scientific">Methanoregula formicica (strain DSM 22288 / NBRC 105244 / SMSP)</name>
    <dbReference type="NCBI Taxonomy" id="593750"/>
    <lineage>
        <taxon>Archaea</taxon>
        <taxon>Methanobacteriati</taxon>
        <taxon>Methanobacteriota</taxon>
        <taxon>Stenosarchaea group</taxon>
        <taxon>Methanomicrobia</taxon>
        <taxon>Methanomicrobiales</taxon>
        <taxon>Methanoregulaceae</taxon>
        <taxon>Methanoregula</taxon>
    </lineage>
</organism>